<evidence type="ECO:0000256" key="3">
    <source>
        <dbReference type="ARBA" id="ARBA00012668"/>
    </source>
</evidence>
<evidence type="ECO:0000256" key="8">
    <source>
        <dbReference type="ARBA" id="ARBA00022989"/>
    </source>
</evidence>
<dbReference type="Gene3D" id="3.40.50.80">
    <property type="entry name" value="Nucleotide-binding domain of ferredoxin-NADP reductase (FNR) module"/>
    <property type="match status" value="1"/>
</dbReference>
<feature type="transmembrane region" description="Helical" evidence="15">
    <location>
        <begin position="191"/>
        <end position="210"/>
    </location>
</feature>
<dbReference type="PANTHER" id="PTHR32361">
    <property type="entry name" value="FERRIC/CUPRIC REDUCTASE TRANSMEMBRANE COMPONENT"/>
    <property type="match status" value="1"/>
</dbReference>
<evidence type="ECO:0000256" key="15">
    <source>
        <dbReference type="SAM" id="Phobius"/>
    </source>
</evidence>
<evidence type="ECO:0000256" key="10">
    <source>
        <dbReference type="ARBA" id="ARBA00023065"/>
    </source>
</evidence>
<dbReference type="PROSITE" id="PS51384">
    <property type="entry name" value="FAD_FR"/>
    <property type="match status" value="1"/>
</dbReference>
<evidence type="ECO:0000256" key="12">
    <source>
        <dbReference type="ARBA" id="ARBA00023180"/>
    </source>
</evidence>
<dbReference type="GO" id="GO:0015677">
    <property type="term" value="P:copper ion import"/>
    <property type="evidence" value="ECO:0007669"/>
    <property type="project" value="TreeGrafter"/>
</dbReference>
<evidence type="ECO:0000313" key="18">
    <source>
        <dbReference type="Proteomes" id="UP000294933"/>
    </source>
</evidence>
<keyword evidence="12" id="KW-0325">Glycoprotein</keyword>
<dbReference type="GO" id="GO:0006879">
    <property type="term" value="P:intracellular iron ion homeostasis"/>
    <property type="evidence" value="ECO:0007669"/>
    <property type="project" value="TreeGrafter"/>
</dbReference>
<dbReference type="GO" id="GO:0005886">
    <property type="term" value="C:plasma membrane"/>
    <property type="evidence" value="ECO:0007669"/>
    <property type="project" value="UniProtKB-SubCell"/>
</dbReference>
<keyword evidence="5" id="KW-1003">Cell membrane</keyword>
<dbReference type="InterPro" id="IPR039261">
    <property type="entry name" value="FNR_nucleotide-bd"/>
</dbReference>
<evidence type="ECO:0000256" key="14">
    <source>
        <dbReference type="SAM" id="MobiDB-lite"/>
    </source>
</evidence>
<evidence type="ECO:0000256" key="11">
    <source>
        <dbReference type="ARBA" id="ARBA00023136"/>
    </source>
</evidence>
<dbReference type="EMBL" id="ML170156">
    <property type="protein sequence ID" value="TDL29709.1"/>
    <property type="molecule type" value="Genomic_DNA"/>
</dbReference>
<keyword evidence="4" id="KW-0813">Transport</keyword>
<comment type="similarity">
    <text evidence="2">Belongs to the ferric reductase (FRE) family.</text>
</comment>
<comment type="subcellular location">
    <subcellularLocation>
        <location evidence="1">Cell membrane</location>
        <topology evidence="1">Multi-pass membrane protein</topology>
    </subcellularLocation>
</comment>
<dbReference type="Gene3D" id="2.40.30.10">
    <property type="entry name" value="Translation factors"/>
    <property type="match status" value="1"/>
</dbReference>
<proteinExistence type="inferred from homology"/>
<dbReference type="STRING" id="50990.A0A4R5XEY1"/>
<protein>
    <recommendedName>
        <fullName evidence="3">ferric-chelate reductase (NADPH)</fullName>
        <ecNumber evidence="3">1.16.1.9</ecNumber>
    </recommendedName>
</protein>
<sequence length="594" mass="65244">MQAKYVKEFWLFLTGVIALLTIVNFTTRLVAFLTKLGQPLDRQNSSEAVPPGRTGKLSIRRIPAAFTSVFKVVAFRTTIPIGLSSVSSVSELVFITGYMTALLVWLFVDTRDLTKFFYEDRAAHLASCQLPLIVALAGKNNIISFLVGIGHEKLNVLHRAAARACLLLLWIHAMVRYKSGLPASFNLTHDWMRWGVVGLAAFTLAAILSIRPIRHAAFEFFLVTHIILIAIFLVGGYMHAKAPGFGDYIWPALLVWGLDRFLRFTYLLWNNRVWRGNAESAATVELITSDTVRLTLHRRFSWKAGQHAYVVLPSVSNLPTEAHPFTIASIPYRLDGREQSKKEVVFLIRGRSGFTQRLREHATAKIAGSVPALIDGPYGYPPNLKVFHTCVLIVGGSGVSYTLPLLLDLIHNGRSNKSAVRRILFVWCIRDPEHLSWIAKSLSSALTNAPSTLHIDARIHITQSNGKLPSLKALDYDDMKESSEDIKTPSSPSGSAEYDDIKAPLPSPSISVENNIDSGFKSFTTVLGRPDIDQLLKDAVLTADGPVSVDVAGPSSLAESIRGVLSSDIVSPIGVLKGVPSVTLHVETFGMVKG</sequence>
<evidence type="ECO:0000313" key="17">
    <source>
        <dbReference type="EMBL" id="TDL29709.1"/>
    </source>
</evidence>
<comment type="catalytic activity">
    <reaction evidence="13">
        <text>2 a Fe(II)-siderophore + NADP(+) + H(+) = 2 a Fe(III)-siderophore + NADPH</text>
        <dbReference type="Rhea" id="RHEA:28795"/>
        <dbReference type="Rhea" id="RHEA-COMP:11342"/>
        <dbReference type="Rhea" id="RHEA-COMP:11344"/>
        <dbReference type="ChEBI" id="CHEBI:15378"/>
        <dbReference type="ChEBI" id="CHEBI:29033"/>
        <dbReference type="ChEBI" id="CHEBI:29034"/>
        <dbReference type="ChEBI" id="CHEBI:57783"/>
        <dbReference type="ChEBI" id="CHEBI:58349"/>
        <dbReference type="EC" id="1.16.1.9"/>
    </reaction>
</comment>
<keyword evidence="9" id="KW-0560">Oxidoreductase</keyword>
<dbReference type="Pfam" id="PF08030">
    <property type="entry name" value="NAD_binding_6"/>
    <property type="match status" value="1"/>
</dbReference>
<dbReference type="SFLD" id="SFLDG01168">
    <property type="entry name" value="Ferric_reductase_subgroup_(FRE"/>
    <property type="match status" value="1"/>
</dbReference>
<organism evidence="17 18">
    <name type="scientific">Rickenella mellea</name>
    <dbReference type="NCBI Taxonomy" id="50990"/>
    <lineage>
        <taxon>Eukaryota</taxon>
        <taxon>Fungi</taxon>
        <taxon>Dikarya</taxon>
        <taxon>Basidiomycota</taxon>
        <taxon>Agaricomycotina</taxon>
        <taxon>Agaricomycetes</taxon>
        <taxon>Hymenochaetales</taxon>
        <taxon>Rickenellaceae</taxon>
        <taxon>Rickenella</taxon>
    </lineage>
</organism>
<dbReference type="SUPFAM" id="SSF63380">
    <property type="entry name" value="Riboflavin synthase domain-like"/>
    <property type="match status" value="1"/>
</dbReference>
<dbReference type="EC" id="1.16.1.9" evidence="3"/>
<keyword evidence="6 15" id="KW-0812">Transmembrane</keyword>
<feature type="transmembrane region" description="Helical" evidence="15">
    <location>
        <begin position="89"/>
        <end position="108"/>
    </location>
</feature>
<dbReference type="Proteomes" id="UP000294933">
    <property type="component" value="Unassembled WGS sequence"/>
</dbReference>
<feature type="transmembrane region" description="Helical" evidence="15">
    <location>
        <begin position="217"/>
        <end position="237"/>
    </location>
</feature>
<accession>A0A4R5XEY1</accession>
<evidence type="ECO:0000256" key="13">
    <source>
        <dbReference type="ARBA" id="ARBA00048483"/>
    </source>
</evidence>
<dbReference type="InterPro" id="IPR013121">
    <property type="entry name" value="Fe_red_NAD-bd_6"/>
</dbReference>
<dbReference type="Pfam" id="PF08022">
    <property type="entry name" value="FAD_binding_8"/>
    <property type="match status" value="1"/>
</dbReference>
<evidence type="ECO:0000256" key="1">
    <source>
        <dbReference type="ARBA" id="ARBA00004651"/>
    </source>
</evidence>
<dbReference type="SUPFAM" id="SSF52343">
    <property type="entry name" value="Ferredoxin reductase-like, C-terminal NADP-linked domain"/>
    <property type="match status" value="1"/>
</dbReference>
<keyword evidence="18" id="KW-1185">Reference proteome</keyword>
<evidence type="ECO:0000256" key="9">
    <source>
        <dbReference type="ARBA" id="ARBA00023002"/>
    </source>
</evidence>
<feature type="region of interest" description="Disordered" evidence="14">
    <location>
        <begin position="479"/>
        <end position="502"/>
    </location>
</feature>
<keyword evidence="8 15" id="KW-1133">Transmembrane helix</keyword>
<dbReference type="InterPro" id="IPR017927">
    <property type="entry name" value="FAD-bd_FR_type"/>
</dbReference>
<evidence type="ECO:0000259" key="16">
    <source>
        <dbReference type="PROSITE" id="PS51384"/>
    </source>
</evidence>
<dbReference type="PANTHER" id="PTHR32361:SF9">
    <property type="entry name" value="FERRIC REDUCTASE TRANSMEMBRANE COMPONENT 3-RELATED"/>
    <property type="match status" value="1"/>
</dbReference>
<evidence type="ECO:0000256" key="6">
    <source>
        <dbReference type="ARBA" id="ARBA00022692"/>
    </source>
</evidence>
<dbReference type="SFLD" id="SFLDS00052">
    <property type="entry name" value="Ferric_Reductase_Domain"/>
    <property type="match status" value="1"/>
</dbReference>
<dbReference type="OrthoDB" id="4494341at2759"/>
<reference evidence="17 18" key="1">
    <citation type="submission" date="2018-06" db="EMBL/GenBank/DDBJ databases">
        <title>A transcriptomic atlas of mushroom development highlights an independent origin of complex multicellularity.</title>
        <authorList>
            <consortium name="DOE Joint Genome Institute"/>
            <person name="Krizsan K."/>
            <person name="Almasi E."/>
            <person name="Merenyi Z."/>
            <person name="Sahu N."/>
            <person name="Viragh M."/>
            <person name="Koszo T."/>
            <person name="Mondo S."/>
            <person name="Kiss B."/>
            <person name="Balint B."/>
            <person name="Kues U."/>
            <person name="Barry K."/>
            <person name="Hegedus J.C."/>
            <person name="Henrissat B."/>
            <person name="Johnson J."/>
            <person name="Lipzen A."/>
            <person name="Ohm R."/>
            <person name="Nagy I."/>
            <person name="Pangilinan J."/>
            <person name="Yan J."/>
            <person name="Xiong Y."/>
            <person name="Grigoriev I.V."/>
            <person name="Hibbett D.S."/>
            <person name="Nagy L.G."/>
        </authorList>
    </citation>
    <scope>NUCLEOTIDE SEQUENCE [LARGE SCALE GENOMIC DNA]</scope>
    <source>
        <strain evidence="17 18">SZMC22713</strain>
    </source>
</reference>
<feature type="domain" description="FAD-binding FR-type" evidence="16">
    <location>
        <begin position="273"/>
        <end position="384"/>
    </location>
</feature>
<dbReference type="CDD" id="cd06186">
    <property type="entry name" value="NOX_Duox_like_FAD_NADP"/>
    <property type="match status" value="1"/>
</dbReference>
<evidence type="ECO:0000256" key="4">
    <source>
        <dbReference type="ARBA" id="ARBA00022448"/>
    </source>
</evidence>
<evidence type="ECO:0000256" key="7">
    <source>
        <dbReference type="ARBA" id="ARBA00022982"/>
    </source>
</evidence>
<gene>
    <name evidence="17" type="ORF">BD410DRAFT_833972</name>
</gene>
<feature type="transmembrane region" description="Helical" evidence="15">
    <location>
        <begin position="12"/>
        <end position="33"/>
    </location>
</feature>
<dbReference type="InterPro" id="IPR051410">
    <property type="entry name" value="Ferric/Cupric_Reductase"/>
</dbReference>
<evidence type="ECO:0000256" key="2">
    <source>
        <dbReference type="ARBA" id="ARBA00006278"/>
    </source>
</evidence>
<dbReference type="GO" id="GO:0006826">
    <property type="term" value="P:iron ion transport"/>
    <property type="evidence" value="ECO:0007669"/>
    <property type="project" value="TreeGrafter"/>
</dbReference>
<keyword evidence="10" id="KW-0406">Ion transport</keyword>
<name>A0A4R5XEY1_9AGAM</name>
<dbReference type="AlphaFoldDB" id="A0A4R5XEY1"/>
<dbReference type="VEuPathDB" id="FungiDB:BD410DRAFT_833972"/>
<dbReference type="GO" id="GO:0052851">
    <property type="term" value="F:ferric-chelate reductase (NADPH) activity"/>
    <property type="evidence" value="ECO:0007669"/>
    <property type="project" value="UniProtKB-EC"/>
</dbReference>
<dbReference type="Pfam" id="PF01794">
    <property type="entry name" value="Ferric_reduct"/>
    <property type="match status" value="1"/>
</dbReference>
<keyword evidence="11 15" id="KW-0472">Membrane</keyword>
<dbReference type="InterPro" id="IPR017938">
    <property type="entry name" value="Riboflavin_synthase-like_b-brl"/>
</dbReference>
<dbReference type="InterPro" id="IPR013112">
    <property type="entry name" value="FAD-bd_8"/>
</dbReference>
<evidence type="ECO:0000256" key="5">
    <source>
        <dbReference type="ARBA" id="ARBA00022475"/>
    </source>
</evidence>
<keyword evidence="7" id="KW-0249">Electron transport</keyword>
<dbReference type="InterPro" id="IPR013130">
    <property type="entry name" value="Fe3_Rdtase_TM_dom"/>
</dbReference>